<dbReference type="EMBL" id="JACHBK010000017">
    <property type="protein sequence ID" value="MBB5539151.1"/>
    <property type="molecule type" value="Genomic_DNA"/>
</dbReference>
<comment type="cofactor">
    <cofactor evidence="1">
        <name>heme</name>
        <dbReference type="ChEBI" id="CHEBI:30413"/>
    </cofactor>
</comment>
<name>A0A7W8XBV5_9HYPH</name>
<keyword evidence="3" id="KW-0408">Iron</keyword>
<dbReference type="GO" id="GO:0020037">
    <property type="term" value="F:heme binding"/>
    <property type="evidence" value="ECO:0007669"/>
    <property type="project" value="InterPro"/>
</dbReference>
<proteinExistence type="inferred from homology"/>
<dbReference type="Proteomes" id="UP000585507">
    <property type="component" value="Unassembled WGS sequence"/>
</dbReference>
<gene>
    <name evidence="4" type="ORF">GGD55_005895</name>
</gene>
<dbReference type="CDD" id="cd11037">
    <property type="entry name" value="CYP199A2-like"/>
    <property type="match status" value="1"/>
</dbReference>
<dbReference type="InterPro" id="IPR036396">
    <property type="entry name" value="Cyt_P450_sf"/>
</dbReference>
<accession>A0A7W8XBV5</accession>
<dbReference type="PROSITE" id="PS00086">
    <property type="entry name" value="CYTOCHROME_P450"/>
    <property type="match status" value="1"/>
</dbReference>
<dbReference type="InterPro" id="IPR017972">
    <property type="entry name" value="Cyt_P450_CS"/>
</dbReference>
<dbReference type="SUPFAM" id="SSF48264">
    <property type="entry name" value="Cytochrome P450"/>
    <property type="match status" value="1"/>
</dbReference>
<comment type="similarity">
    <text evidence="2 3">Belongs to the cytochrome P450 family.</text>
</comment>
<evidence type="ECO:0008006" key="6">
    <source>
        <dbReference type="Google" id="ProtNLM"/>
    </source>
</evidence>
<protein>
    <recommendedName>
        <fullName evidence="6">Cytochrome P450</fullName>
    </recommendedName>
</protein>
<keyword evidence="3" id="KW-0503">Monooxygenase</keyword>
<keyword evidence="5" id="KW-1185">Reference proteome</keyword>
<reference evidence="4 5" key="1">
    <citation type="submission" date="2020-08" db="EMBL/GenBank/DDBJ databases">
        <title>Genomic Encyclopedia of Type Strains, Phase IV (KMG-V): Genome sequencing to study the core and pangenomes of soil and plant-associated prokaryotes.</title>
        <authorList>
            <person name="Whitman W."/>
        </authorList>
    </citation>
    <scope>NUCLEOTIDE SEQUENCE [LARGE SCALE GENOMIC DNA]</scope>
    <source>
        <strain evidence="4 5">SEMIA 4084</strain>
    </source>
</reference>
<dbReference type="GO" id="GO:0016705">
    <property type="term" value="F:oxidoreductase activity, acting on paired donors, with incorporation or reduction of molecular oxygen"/>
    <property type="evidence" value="ECO:0007669"/>
    <property type="project" value="InterPro"/>
</dbReference>
<dbReference type="PRINTS" id="PR00385">
    <property type="entry name" value="P450"/>
</dbReference>
<comment type="caution">
    <text evidence="4">The sequence shown here is derived from an EMBL/GenBank/DDBJ whole genome shotgun (WGS) entry which is preliminary data.</text>
</comment>
<keyword evidence="3" id="KW-0479">Metal-binding</keyword>
<dbReference type="Pfam" id="PF00067">
    <property type="entry name" value="p450"/>
    <property type="match status" value="1"/>
</dbReference>
<dbReference type="GO" id="GO:0004497">
    <property type="term" value="F:monooxygenase activity"/>
    <property type="evidence" value="ECO:0007669"/>
    <property type="project" value="UniProtKB-KW"/>
</dbReference>
<dbReference type="GO" id="GO:0005506">
    <property type="term" value="F:iron ion binding"/>
    <property type="evidence" value="ECO:0007669"/>
    <property type="project" value="InterPro"/>
</dbReference>
<keyword evidence="3" id="KW-0349">Heme</keyword>
<dbReference type="PRINTS" id="PR00359">
    <property type="entry name" value="BP450"/>
</dbReference>
<dbReference type="PANTHER" id="PTHR46696:SF1">
    <property type="entry name" value="CYTOCHROME P450 YJIB-RELATED"/>
    <property type="match status" value="1"/>
</dbReference>
<keyword evidence="3" id="KW-0560">Oxidoreductase</keyword>
<dbReference type="InterPro" id="IPR002397">
    <property type="entry name" value="Cyt_P450_B"/>
</dbReference>
<dbReference type="PANTHER" id="PTHR46696">
    <property type="entry name" value="P450, PUTATIVE (EUROFUNG)-RELATED"/>
    <property type="match status" value="1"/>
</dbReference>
<organism evidence="4 5">
    <name type="scientific">Rhizobium giardinii</name>
    <dbReference type="NCBI Taxonomy" id="56731"/>
    <lineage>
        <taxon>Bacteria</taxon>
        <taxon>Pseudomonadati</taxon>
        <taxon>Pseudomonadota</taxon>
        <taxon>Alphaproteobacteria</taxon>
        <taxon>Hyphomicrobiales</taxon>
        <taxon>Rhizobiaceae</taxon>
        <taxon>Rhizobium/Agrobacterium group</taxon>
        <taxon>Rhizobium</taxon>
    </lineage>
</organism>
<dbReference type="RefSeq" id="WP_018326313.1">
    <property type="nucleotide sequence ID" value="NZ_JACHBK010000017.1"/>
</dbReference>
<evidence type="ECO:0000313" key="4">
    <source>
        <dbReference type="EMBL" id="MBB5539151.1"/>
    </source>
</evidence>
<dbReference type="InterPro" id="IPR001128">
    <property type="entry name" value="Cyt_P450"/>
</dbReference>
<evidence type="ECO:0000256" key="3">
    <source>
        <dbReference type="RuleBase" id="RU000461"/>
    </source>
</evidence>
<evidence type="ECO:0000256" key="1">
    <source>
        <dbReference type="ARBA" id="ARBA00001971"/>
    </source>
</evidence>
<evidence type="ECO:0000256" key="2">
    <source>
        <dbReference type="ARBA" id="ARBA00010617"/>
    </source>
</evidence>
<sequence length="408" mass="44928">MNGIQDTTATAPMAAQTPPPVSDFDPFSMDFFRNPFPVHEYLRNLGPLIYLSAYDVYAVARYQEVHRVLHDWETFCSSRGVGLSDFAKEKPWRAPSLVLEKDPPEHDRARQVLSKILSPVTMKKLRESFQAAAERKVDELLARRSIDGITDLAEAFPMSVFPDAIGVPSEGREHLLPYAGLAFNAFGPSNELRNEAIAKASPHIAYVTEQCQKHNLSPTGFGAQIHAAVDTGQITAEEAPLLVRSLLTAGIDTTVNGIGAAIYALARFDDQWDALKAEPQLARAAFEEAIRFESPVQTFFRTTTRDVEIGGHVVPEGSKVLMFLGAANRDPRHWSEPDTYDIRRSASGHVGFGSGVHMCVGQLVARLEGELILGALARKVSRIRITGEPVRAFNNTLRGLKSLPLEIE</sequence>
<dbReference type="AlphaFoldDB" id="A0A7W8XBV5"/>
<dbReference type="Gene3D" id="1.10.630.10">
    <property type="entry name" value="Cytochrome P450"/>
    <property type="match status" value="1"/>
</dbReference>
<evidence type="ECO:0000313" key="5">
    <source>
        <dbReference type="Proteomes" id="UP000585507"/>
    </source>
</evidence>